<dbReference type="InterPro" id="IPR036457">
    <property type="entry name" value="PPM-type-like_dom_sf"/>
</dbReference>
<evidence type="ECO:0000256" key="11">
    <source>
        <dbReference type="ARBA" id="ARBA00023211"/>
    </source>
</evidence>
<evidence type="ECO:0000256" key="8">
    <source>
        <dbReference type="ARBA" id="ARBA00022840"/>
    </source>
</evidence>
<dbReference type="InterPro" id="IPR052016">
    <property type="entry name" value="Bact_Sigma-Reg"/>
</dbReference>
<name>A0A1G9BLF2_9ACTN</name>
<dbReference type="CDD" id="cd00130">
    <property type="entry name" value="PAS"/>
    <property type="match status" value="1"/>
</dbReference>
<dbReference type="Pfam" id="PF08448">
    <property type="entry name" value="PAS_4"/>
    <property type="match status" value="1"/>
</dbReference>
<evidence type="ECO:0000256" key="9">
    <source>
        <dbReference type="ARBA" id="ARBA00022842"/>
    </source>
</evidence>
<feature type="domain" description="PAS" evidence="16">
    <location>
        <begin position="131"/>
        <end position="201"/>
    </location>
</feature>
<evidence type="ECO:0000256" key="3">
    <source>
        <dbReference type="ARBA" id="ARBA00022679"/>
    </source>
</evidence>
<keyword evidence="2" id="KW-0597">Phosphoprotein</keyword>
<dbReference type="NCBIfam" id="TIGR00229">
    <property type="entry name" value="sensory_box"/>
    <property type="match status" value="1"/>
</dbReference>
<reference evidence="17 18" key="1">
    <citation type="submission" date="2016-10" db="EMBL/GenBank/DDBJ databases">
        <authorList>
            <person name="de Groot N.N."/>
        </authorList>
    </citation>
    <scope>NUCLEOTIDE SEQUENCE [LARGE SCALE GENOMIC DNA]</scope>
    <source>
        <strain evidence="17 18">CGMCC 4.5681</strain>
    </source>
</reference>
<evidence type="ECO:0000313" key="18">
    <source>
        <dbReference type="Proteomes" id="UP000198683"/>
    </source>
</evidence>
<dbReference type="Pfam" id="PF01590">
    <property type="entry name" value="GAF"/>
    <property type="match status" value="1"/>
</dbReference>
<dbReference type="SMART" id="SM00086">
    <property type="entry name" value="PAC"/>
    <property type="match status" value="1"/>
</dbReference>
<keyword evidence="11" id="KW-0464">Manganese</keyword>
<dbReference type="PANTHER" id="PTHR43156">
    <property type="entry name" value="STAGE II SPORULATION PROTEIN E-RELATED"/>
    <property type="match status" value="1"/>
</dbReference>
<keyword evidence="3" id="KW-0808">Transferase</keyword>
<gene>
    <name evidence="17" type="ORF">SAMN05421874_107212</name>
</gene>
<dbReference type="Gene3D" id="3.60.40.10">
    <property type="entry name" value="PPM-type phosphatase domain"/>
    <property type="match status" value="1"/>
</dbReference>
<dbReference type="SMART" id="SM00091">
    <property type="entry name" value="PAS"/>
    <property type="match status" value="2"/>
</dbReference>
<evidence type="ECO:0000256" key="10">
    <source>
        <dbReference type="ARBA" id="ARBA00022912"/>
    </source>
</evidence>
<keyword evidence="4" id="KW-0479">Metal-binding</keyword>
<evidence type="ECO:0000256" key="2">
    <source>
        <dbReference type="ARBA" id="ARBA00022553"/>
    </source>
</evidence>
<dbReference type="GO" id="GO:0005524">
    <property type="term" value="F:ATP binding"/>
    <property type="evidence" value="ECO:0007669"/>
    <property type="project" value="UniProtKB-KW"/>
</dbReference>
<evidence type="ECO:0000256" key="1">
    <source>
        <dbReference type="ARBA" id="ARBA00013081"/>
    </source>
</evidence>
<dbReference type="InterPro" id="IPR035965">
    <property type="entry name" value="PAS-like_dom_sf"/>
</dbReference>
<evidence type="ECO:0000259" key="16">
    <source>
        <dbReference type="PROSITE" id="PS50112"/>
    </source>
</evidence>
<dbReference type="InterPro" id="IPR013655">
    <property type="entry name" value="PAS_fold_3"/>
</dbReference>
<evidence type="ECO:0000256" key="15">
    <source>
        <dbReference type="ARBA" id="ARBA00081350"/>
    </source>
</evidence>
<dbReference type="InterPro" id="IPR000014">
    <property type="entry name" value="PAS"/>
</dbReference>
<keyword evidence="5" id="KW-0547">Nucleotide-binding</keyword>
<dbReference type="GO" id="GO:0004722">
    <property type="term" value="F:protein serine/threonine phosphatase activity"/>
    <property type="evidence" value="ECO:0007669"/>
    <property type="project" value="UniProtKB-EC"/>
</dbReference>
<dbReference type="RefSeq" id="WP_090764467.1">
    <property type="nucleotide sequence ID" value="NZ_FNFB01000007.1"/>
</dbReference>
<comment type="catalytic activity">
    <reaction evidence="12">
        <text>O-phospho-L-seryl-[protein] + H2O = L-seryl-[protein] + phosphate</text>
        <dbReference type="Rhea" id="RHEA:20629"/>
        <dbReference type="Rhea" id="RHEA-COMP:9863"/>
        <dbReference type="Rhea" id="RHEA-COMP:11604"/>
        <dbReference type="ChEBI" id="CHEBI:15377"/>
        <dbReference type="ChEBI" id="CHEBI:29999"/>
        <dbReference type="ChEBI" id="CHEBI:43474"/>
        <dbReference type="ChEBI" id="CHEBI:83421"/>
        <dbReference type="EC" id="3.1.3.16"/>
    </reaction>
</comment>
<dbReference type="InterPro" id="IPR001932">
    <property type="entry name" value="PPM-type_phosphatase-like_dom"/>
</dbReference>
<dbReference type="Pfam" id="PF08447">
    <property type="entry name" value="PAS_3"/>
    <property type="match status" value="1"/>
</dbReference>
<organism evidence="17 18">
    <name type="scientific">Nonomuraea maritima</name>
    <dbReference type="NCBI Taxonomy" id="683260"/>
    <lineage>
        <taxon>Bacteria</taxon>
        <taxon>Bacillati</taxon>
        <taxon>Actinomycetota</taxon>
        <taxon>Actinomycetes</taxon>
        <taxon>Streptosporangiales</taxon>
        <taxon>Streptosporangiaceae</taxon>
        <taxon>Nonomuraea</taxon>
    </lineage>
</organism>
<dbReference type="Pfam" id="PF07228">
    <property type="entry name" value="SpoIIE"/>
    <property type="match status" value="1"/>
</dbReference>
<dbReference type="FunFam" id="3.60.40.10:FF:000005">
    <property type="entry name" value="Serine/threonine protein phosphatase"/>
    <property type="match status" value="1"/>
</dbReference>
<sequence>MVLDVDLNAFDALRVGVLVTGGSDHRLRYVNRAYQEMVGVHQRGEPIRDVLGGVCVDDRFELFDRVLETGEPATVEALPFEHQGSVRFASVGLSRIAREGEEGLLILAVDVTDRVVPGWLHGPVGRDQQRFLQRYRSLVRLQTQAVWVTDPMGQVSEPSAGWQRLTGQSWEEHRGAGWQDAVHPDDRAPAFETWCEAVERQDVLHQVYRIRTPGGDYRHVRVLGIPIMEDGEIVEWVGTIADIELEWRERQHRLLLDRVAAATANLADLDEVLRALAQVIVPHLADGCAIYVLPEFEDQPISLPFVTTPVVSVVPAGAVPLARQEVFDADSDLVVAIRTRKPVHQSFPQGHTPPGVVLNGESVVGVNSCVIIPVIVDGAVAAVVHAVAVGDREPLGAVDVELIGRMLDHAHPHLSNAMRFQRTQRVALALQKYLLPEPPKVPGLEIAARYSASATAAQIGGDWYDSFLLPDGSLVLTIGDMAGHDLSAAVTMSQIRNALRCLAIDRREPPGHTLRRLNVAAEVLYPEAMGTCVLARLEEHDDGGRRFHYSVAGHPPPLLVTRDGAARYLDDTVDPVVGVGYDMPRATSVATLPPGSTLLLYTDGLVEVPGEHLDAGLERLRHAAAGLALAPLDTFCDTLLGRLPTAQKDDVAVIAVRVPDLPKAIR</sequence>
<dbReference type="GO" id="GO:0016301">
    <property type="term" value="F:kinase activity"/>
    <property type="evidence" value="ECO:0007669"/>
    <property type="project" value="UniProtKB-KW"/>
</dbReference>
<dbReference type="InterPro" id="IPR013656">
    <property type="entry name" value="PAS_4"/>
</dbReference>
<dbReference type="EC" id="3.1.3.16" evidence="1"/>
<keyword evidence="8" id="KW-0067">ATP-binding</keyword>
<evidence type="ECO:0000313" key="17">
    <source>
        <dbReference type="EMBL" id="SDK40358.1"/>
    </source>
</evidence>
<evidence type="ECO:0000256" key="6">
    <source>
        <dbReference type="ARBA" id="ARBA00022777"/>
    </source>
</evidence>
<keyword evidence="18" id="KW-1185">Reference proteome</keyword>
<dbReference type="GO" id="GO:0046872">
    <property type="term" value="F:metal ion binding"/>
    <property type="evidence" value="ECO:0007669"/>
    <property type="project" value="UniProtKB-KW"/>
</dbReference>
<dbReference type="InterPro" id="IPR001610">
    <property type="entry name" value="PAC"/>
</dbReference>
<dbReference type="Gene3D" id="3.30.450.20">
    <property type="entry name" value="PAS domain"/>
    <property type="match status" value="2"/>
</dbReference>
<dbReference type="OrthoDB" id="118142at2"/>
<keyword evidence="7" id="KW-0378">Hydrolase</keyword>
<protein>
    <recommendedName>
        <fullName evidence="1">protein-serine/threonine phosphatase</fullName>
        <ecNumber evidence="1">3.1.3.16</ecNumber>
    </recommendedName>
    <alternativeName>
        <fullName evidence="15">Protein-serine/threonine phosphatase</fullName>
    </alternativeName>
    <alternativeName>
        <fullName evidence="14">Serine/threonine-protein kinase</fullName>
    </alternativeName>
</protein>
<evidence type="ECO:0000256" key="14">
    <source>
        <dbReference type="ARBA" id="ARBA00075117"/>
    </source>
</evidence>
<dbReference type="SUPFAM" id="SSF55781">
    <property type="entry name" value="GAF domain-like"/>
    <property type="match status" value="1"/>
</dbReference>
<evidence type="ECO:0000256" key="12">
    <source>
        <dbReference type="ARBA" id="ARBA00047761"/>
    </source>
</evidence>
<dbReference type="EMBL" id="FNFB01000007">
    <property type="protein sequence ID" value="SDK40358.1"/>
    <property type="molecule type" value="Genomic_DNA"/>
</dbReference>
<evidence type="ECO:0000256" key="4">
    <source>
        <dbReference type="ARBA" id="ARBA00022723"/>
    </source>
</evidence>
<dbReference type="InterPro" id="IPR029016">
    <property type="entry name" value="GAF-like_dom_sf"/>
</dbReference>
<proteinExistence type="predicted"/>
<accession>A0A1G9BLF2</accession>
<dbReference type="AlphaFoldDB" id="A0A1G9BLF2"/>
<dbReference type="PANTHER" id="PTHR43156:SF2">
    <property type="entry name" value="STAGE II SPORULATION PROTEIN E"/>
    <property type="match status" value="1"/>
</dbReference>
<dbReference type="SMART" id="SM00331">
    <property type="entry name" value="PP2C_SIG"/>
    <property type="match status" value="1"/>
</dbReference>
<comment type="function">
    <text evidence="13">Primarily acts as an independent SigF regulator that is sensitive to the osmosensory signal, mediating the cross talk of PknD with the SigF regulon. Possesses both phosphatase and kinase activities. The kinase domain functions as a classic anti-sigma factor-like kinase to phosphorylate the anti-anti-sigma factor domain at the canonical regulatory site, and the phosphatase domain antagonizes this activity.</text>
</comment>
<dbReference type="PROSITE" id="PS50112">
    <property type="entry name" value="PAS"/>
    <property type="match status" value="1"/>
</dbReference>
<dbReference type="SUPFAM" id="SSF81606">
    <property type="entry name" value="PP2C-like"/>
    <property type="match status" value="1"/>
</dbReference>
<dbReference type="InterPro" id="IPR003018">
    <property type="entry name" value="GAF"/>
</dbReference>
<evidence type="ECO:0000256" key="5">
    <source>
        <dbReference type="ARBA" id="ARBA00022741"/>
    </source>
</evidence>
<dbReference type="SUPFAM" id="SSF55785">
    <property type="entry name" value="PYP-like sensor domain (PAS domain)"/>
    <property type="match status" value="2"/>
</dbReference>
<evidence type="ECO:0000256" key="13">
    <source>
        <dbReference type="ARBA" id="ARBA00056274"/>
    </source>
</evidence>
<evidence type="ECO:0000256" key="7">
    <source>
        <dbReference type="ARBA" id="ARBA00022801"/>
    </source>
</evidence>
<dbReference type="STRING" id="683260.SAMN05421874_107212"/>
<dbReference type="Proteomes" id="UP000198683">
    <property type="component" value="Unassembled WGS sequence"/>
</dbReference>
<dbReference type="Gene3D" id="3.30.450.40">
    <property type="match status" value="1"/>
</dbReference>
<keyword evidence="10" id="KW-0904">Protein phosphatase</keyword>
<keyword evidence="6" id="KW-0418">Kinase</keyword>
<keyword evidence="9" id="KW-0460">Magnesium</keyword>